<gene>
    <name evidence="1" type="ORF">N8K70_11030</name>
</gene>
<accession>A0AA97I3W0</accession>
<dbReference type="AlphaFoldDB" id="A0AA97I3W0"/>
<dbReference type="Proteomes" id="UP001305498">
    <property type="component" value="Chromosome"/>
</dbReference>
<protein>
    <submittedName>
        <fullName evidence="1">Uncharacterized protein</fullName>
    </submittedName>
</protein>
<dbReference type="EMBL" id="CP118157">
    <property type="protein sequence ID" value="WOF21916.1"/>
    <property type="molecule type" value="Genomic_DNA"/>
</dbReference>
<organism evidence="1 2">
    <name type="scientific">Microbacterium betulae</name>
    <dbReference type="NCBI Taxonomy" id="2981139"/>
    <lineage>
        <taxon>Bacteria</taxon>
        <taxon>Bacillati</taxon>
        <taxon>Actinomycetota</taxon>
        <taxon>Actinomycetes</taxon>
        <taxon>Micrococcales</taxon>
        <taxon>Microbacteriaceae</taxon>
        <taxon>Microbacterium</taxon>
    </lineage>
</organism>
<keyword evidence="2" id="KW-1185">Reference proteome</keyword>
<reference evidence="1 2" key="1">
    <citation type="submission" date="2023-02" db="EMBL/GenBank/DDBJ databases">
        <title>Microbacterium betulae sp. nov., isolated from birch wood.</title>
        <authorList>
            <person name="Pasciak M."/>
            <person name="Pawlik K.J."/>
            <person name="Martynowski D."/>
            <person name="Laczmanski L."/>
            <person name="Ciekot J."/>
            <person name="Szponar B."/>
            <person name="Wojcik-Fatla A."/>
            <person name="Mackiewicz B."/>
            <person name="Farian E."/>
            <person name="Cholewa G."/>
            <person name="Cholewa A."/>
            <person name="Dutkiewicz J."/>
        </authorList>
    </citation>
    <scope>NUCLEOTIDE SEQUENCE [LARGE SCALE GENOMIC DNA]</scope>
    <source>
        <strain evidence="1 2">AB</strain>
    </source>
</reference>
<name>A0AA97I3W0_9MICO</name>
<dbReference type="RefSeq" id="WP_317138393.1">
    <property type="nucleotide sequence ID" value="NZ_CP118157.1"/>
</dbReference>
<evidence type="ECO:0000313" key="2">
    <source>
        <dbReference type="Proteomes" id="UP001305498"/>
    </source>
</evidence>
<proteinExistence type="predicted"/>
<sequence>MSKVEEEHARLMLVGELGVDFCVYDDGSRPSMPDLLSADGKHVAEVITTVLPAVREAERRLEPLVEPRLPHCVWVIIPYTVLGGVTKDVRSKIGADIVRWVEEAGCVFHWPSLTQHQSFDDPGTAPFLGLGAYDDGVRAMCVQSCFHPDAGVHQIRWSIEHAPSSYDPWELIRRSLRIVDAQKRGGVQALADKLIGYPNKHLVMYPFGPPGNLTAAFASFATPPDPRDLIPPQLNAPLSDVHLWLMYQYGDQGIIEGLHVCNGHWARFGTRLPGVDQVSHLRRLHYREA</sequence>
<dbReference type="KEGG" id="mbet:N8K70_11030"/>
<evidence type="ECO:0000313" key="1">
    <source>
        <dbReference type="EMBL" id="WOF21916.1"/>
    </source>
</evidence>